<reference evidence="1 2" key="1">
    <citation type="submission" date="2016-02" db="EMBL/GenBank/DDBJ databases">
        <authorList>
            <person name="Wen L."/>
            <person name="He K."/>
            <person name="Yang H."/>
        </authorList>
    </citation>
    <scope>NUCLEOTIDE SEQUENCE [LARGE SCALE GENOMIC DNA]</scope>
    <source>
        <strain evidence="1">Trichococcus palustris</strain>
    </source>
</reference>
<dbReference type="SUPFAM" id="SSF141571">
    <property type="entry name" value="Pentapeptide repeat-like"/>
    <property type="match status" value="1"/>
</dbReference>
<dbReference type="STRING" id="140314.SAMN04488076_10618"/>
<evidence type="ECO:0000313" key="1">
    <source>
        <dbReference type="EMBL" id="CZQ93902.1"/>
    </source>
</evidence>
<dbReference type="Gene3D" id="2.160.20.80">
    <property type="entry name" value="E3 ubiquitin-protein ligase SopA"/>
    <property type="match status" value="1"/>
</dbReference>
<keyword evidence="2" id="KW-1185">Reference proteome</keyword>
<dbReference type="Pfam" id="PF13599">
    <property type="entry name" value="Pentapeptide_4"/>
    <property type="match status" value="1"/>
</dbReference>
<dbReference type="InterPro" id="IPR001646">
    <property type="entry name" value="5peptide_repeat"/>
</dbReference>
<gene>
    <name evidence="1" type="ORF">Tpal_1703</name>
</gene>
<name>A0A143YNE4_9LACT</name>
<sequence>MAVKIMKPKVPSELPEKHFEDVYDAGEPYIDNALFKDCTISLATDSAVEFTEVKFDNVTFDEAAVSKMYLRDVVFERCDLANAQLSEMTMKRVTFLNCRLVGTSFAESYFEDVVFQDCNLQLAALGFSKQKNVHYASCRLKDADFYENKLAKVAFTDCDLSGINFVGTALKGIDISSSQFDRISVTIEDLKGCIVSQEQALDFLVMLGLVIKGN</sequence>
<evidence type="ECO:0008006" key="3">
    <source>
        <dbReference type="Google" id="ProtNLM"/>
    </source>
</evidence>
<dbReference type="EMBL" id="FJNE01000004">
    <property type="protein sequence ID" value="CZQ93902.1"/>
    <property type="molecule type" value="Genomic_DNA"/>
</dbReference>
<evidence type="ECO:0000313" key="2">
    <source>
        <dbReference type="Proteomes" id="UP000242754"/>
    </source>
</evidence>
<dbReference type="InterPro" id="IPR052949">
    <property type="entry name" value="PA_immunity-related"/>
</dbReference>
<organism evidence="1 2">
    <name type="scientific">Trichococcus palustris</name>
    <dbReference type="NCBI Taxonomy" id="140314"/>
    <lineage>
        <taxon>Bacteria</taxon>
        <taxon>Bacillati</taxon>
        <taxon>Bacillota</taxon>
        <taxon>Bacilli</taxon>
        <taxon>Lactobacillales</taxon>
        <taxon>Carnobacteriaceae</taxon>
        <taxon>Trichococcus</taxon>
    </lineage>
</organism>
<dbReference type="RefSeq" id="WP_179193092.1">
    <property type="nucleotide sequence ID" value="NZ_FJNE01000004.1"/>
</dbReference>
<dbReference type="AlphaFoldDB" id="A0A143YNE4"/>
<dbReference type="Proteomes" id="UP000242754">
    <property type="component" value="Unassembled WGS sequence"/>
</dbReference>
<proteinExistence type="predicted"/>
<dbReference type="PANTHER" id="PTHR42999">
    <property type="entry name" value="ANTIBIOTIC RESISTANCE PROTEIN MCBG"/>
    <property type="match status" value="1"/>
</dbReference>
<protein>
    <recommendedName>
        <fullName evidence="3">Pectin lyase fold</fullName>
    </recommendedName>
</protein>
<accession>A0A143YNE4</accession>
<dbReference type="PANTHER" id="PTHR42999:SF1">
    <property type="entry name" value="PENTAPEPTIDE REPEAT-CONTAINING PROTEIN"/>
    <property type="match status" value="1"/>
</dbReference>